<reference evidence="3 4" key="1">
    <citation type="journal article" date="2021" name="DNA Res.">
        <title>Genome analysis of Candida subhashii reveals its hybrid nature and dual mitochondrial genome conformations.</title>
        <authorList>
            <person name="Mixao V."/>
            <person name="Hegedusova E."/>
            <person name="Saus E."/>
            <person name="Pryszcz L.P."/>
            <person name="Cillingova A."/>
            <person name="Nosek J."/>
            <person name="Gabaldon T."/>
        </authorList>
    </citation>
    <scope>NUCLEOTIDE SEQUENCE [LARGE SCALE GENOMIC DNA]</scope>
    <source>
        <strain evidence="3 4">CBS 10753</strain>
    </source>
</reference>
<dbReference type="Proteomes" id="UP000694255">
    <property type="component" value="Unassembled WGS sequence"/>
</dbReference>
<feature type="region of interest" description="Disordered" evidence="1">
    <location>
        <begin position="75"/>
        <end position="100"/>
    </location>
</feature>
<feature type="region of interest" description="Disordered" evidence="1">
    <location>
        <begin position="278"/>
        <end position="328"/>
    </location>
</feature>
<gene>
    <name evidence="3" type="ORF">J8A68_004853</name>
</gene>
<organism evidence="3 4">
    <name type="scientific">[Candida] subhashii</name>
    <dbReference type="NCBI Taxonomy" id="561895"/>
    <lineage>
        <taxon>Eukaryota</taxon>
        <taxon>Fungi</taxon>
        <taxon>Dikarya</taxon>
        <taxon>Ascomycota</taxon>
        <taxon>Saccharomycotina</taxon>
        <taxon>Pichiomycetes</taxon>
        <taxon>Debaryomycetaceae</taxon>
        <taxon>Spathaspora</taxon>
    </lineage>
</organism>
<evidence type="ECO:0000313" key="4">
    <source>
        <dbReference type="Proteomes" id="UP000694255"/>
    </source>
</evidence>
<feature type="compositionally biased region" description="Polar residues" evidence="1">
    <location>
        <begin position="80"/>
        <end position="89"/>
    </location>
</feature>
<protein>
    <submittedName>
        <fullName evidence="3">Uncharacterized protein</fullName>
    </submittedName>
</protein>
<dbReference type="AlphaFoldDB" id="A0A8J5QI72"/>
<keyword evidence="4" id="KW-1185">Reference proteome</keyword>
<sequence>MASLILILFAFIANCWATQAESDYSYSSKSHYNYSSNSVYSYSSKHNTYTSMSYNNSHSISKTYTETTPTPITVSVTSTFHPQEPTSKVTPLYPMTNKTTTQTESTSTFVTIIPPNNKTNHSTTSFVGKGNGLEIPLALVVVCGVLSAEIARFTLLTDSPTFVLPITLRDGEMHAEDSTTSPQVFSLMDEGSLWAVDPDRLMVESATMRVIEPTDTRAFVNIEVFGIDADGYLTHKGNTRFYRGTSFHLGLDNTILTTEYSTTVACKLKVINLEVPSSSSSSQAESSSSERSSEIECSSSQVESLSSESSSQIESSSSEVESSSSSSEAINSDLSVIHSSSSKSSENSFSSSSSHATSSESIIISLSSISFTSFISENSVSQSHSGSGSTPSVFSSVHHTRSPMYPIGNSSQISHSLVVTVSPNTKFNQSTIDTISFSGLGSRSTALFVIFGILLV</sequence>
<dbReference type="EMBL" id="JAGSYN010000216">
    <property type="protein sequence ID" value="KAG7661586.1"/>
    <property type="molecule type" value="Genomic_DNA"/>
</dbReference>
<keyword evidence="2" id="KW-0732">Signal</keyword>
<proteinExistence type="predicted"/>
<comment type="caution">
    <text evidence="3">The sequence shown here is derived from an EMBL/GenBank/DDBJ whole genome shotgun (WGS) entry which is preliminary data.</text>
</comment>
<evidence type="ECO:0000256" key="1">
    <source>
        <dbReference type="SAM" id="MobiDB-lite"/>
    </source>
</evidence>
<feature type="signal peptide" evidence="2">
    <location>
        <begin position="1"/>
        <end position="17"/>
    </location>
</feature>
<dbReference type="GeneID" id="73471653"/>
<name>A0A8J5QI72_9ASCO</name>
<evidence type="ECO:0000256" key="2">
    <source>
        <dbReference type="SAM" id="SignalP"/>
    </source>
</evidence>
<evidence type="ECO:0000313" key="3">
    <source>
        <dbReference type="EMBL" id="KAG7661586.1"/>
    </source>
</evidence>
<dbReference type="RefSeq" id="XP_049261819.1">
    <property type="nucleotide sequence ID" value="XM_049408857.1"/>
</dbReference>
<accession>A0A8J5QI72</accession>
<feature type="chain" id="PRO_5035299188" evidence="2">
    <location>
        <begin position="18"/>
        <end position="456"/>
    </location>
</feature>